<dbReference type="InterPro" id="IPR036497">
    <property type="entry name" value="GLTP_sf"/>
</dbReference>
<dbReference type="EMBL" id="UYYG01001151">
    <property type="protein sequence ID" value="VDN55192.1"/>
    <property type="molecule type" value="Genomic_DNA"/>
</dbReference>
<evidence type="ECO:0000313" key="4">
    <source>
        <dbReference type="Proteomes" id="UP000038040"/>
    </source>
</evidence>
<dbReference type="Pfam" id="PF08718">
    <property type="entry name" value="GLTP"/>
    <property type="match status" value="1"/>
</dbReference>
<dbReference type="AlphaFoldDB" id="A0A0N4U2B4"/>
<dbReference type="PANTHER" id="PTHR10219">
    <property type="entry name" value="GLYCOLIPID TRANSFER PROTEIN-RELATED"/>
    <property type="match status" value="1"/>
</dbReference>
<evidence type="ECO:0000313" key="5">
    <source>
        <dbReference type="Proteomes" id="UP000274756"/>
    </source>
</evidence>
<keyword evidence="5" id="KW-1185">Reference proteome</keyword>
<evidence type="ECO:0000256" key="1">
    <source>
        <dbReference type="ARBA" id="ARBA00022448"/>
    </source>
</evidence>
<evidence type="ECO:0000313" key="3">
    <source>
        <dbReference type="EMBL" id="VDN55192.1"/>
    </source>
</evidence>
<dbReference type="Gene3D" id="1.10.3520.10">
    <property type="entry name" value="Glycolipid transfer protein"/>
    <property type="match status" value="1"/>
</dbReference>
<dbReference type="GO" id="GO:0005829">
    <property type="term" value="C:cytosol"/>
    <property type="evidence" value="ECO:0007669"/>
    <property type="project" value="TreeGrafter"/>
</dbReference>
<dbReference type="PANTHER" id="PTHR10219:SF25">
    <property type="entry name" value="PLECKSTRIN HOMOLOGY DOMAIN-CONTAINING FAMILY A MEMBER 8"/>
    <property type="match status" value="1"/>
</dbReference>
<accession>A0A0N4U2B4</accession>
<dbReference type="Proteomes" id="UP000274756">
    <property type="component" value="Unassembled WGS sequence"/>
</dbReference>
<dbReference type="GO" id="GO:1902387">
    <property type="term" value="F:ceramide 1-phosphate binding"/>
    <property type="evidence" value="ECO:0007669"/>
    <property type="project" value="TreeGrafter"/>
</dbReference>
<dbReference type="GO" id="GO:1902388">
    <property type="term" value="F:ceramide 1-phosphate transfer activity"/>
    <property type="evidence" value="ECO:0007669"/>
    <property type="project" value="TreeGrafter"/>
</dbReference>
<dbReference type="FunFam" id="1.10.3520.10:FF:000001">
    <property type="entry name" value="Pleckstrin domain-containing family A member 8"/>
    <property type="match status" value="1"/>
</dbReference>
<dbReference type="InterPro" id="IPR014830">
    <property type="entry name" value="Glycolipid_transfer_prot_dom"/>
</dbReference>
<reference evidence="3 5" key="2">
    <citation type="submission" date="2018-11" db="EMBL/GenBank/DDBJ databases">
        <authorList>
            <consortium name="Pathogen Informatics"/>
        </authorList>
    </citation>
    <scope>NUCLEOTIDE SEQUENCE [LARGE SCALE GENOMIC DNA]</scope>
</reference>
<dbReference type="GO" id="GO:0016020">
    <property type="term" value="C:membrane"/>
    <property type="evidence" value="ECO:0007669"/>
    <property type="project" value="TreeGrafter"/>
</dbReference>
<feature type="domain" description="Glycolipid transfer protein" evidence="2">
    <location>
        <begin position="29"/>
        <end position="177"/>
    </location>
</feature>
<name>A0A0N4U2B4_DRAME</name>
<dbReference type="STRING" id="318479.A0A0N4U2B4"/>
<gene>
    <name evidence="3" type="ORF">DME_LOCUS5165</name>
</gene>
<evidence type="ECO:0000259" key="2">
    <source>
        <dbReference type="Pfam" id="PF08718"/>
    </source>
</evidence>
<protein>
    <submittedName>
        <fullName evidence="6">GLTP domain-containing protein</fullName>
    </submittedName>
</protein>
<dbReference type="SUPFAM" id="SSF110004">
    <property type="entry name" value="Glycolipid transfer protein, GLTP"/>
    <property type="match status" value="1"/>
</dbReference>
<dbReference type="WBParaSite" id="DME_0000080501-mRNA-1">
    <property type="protein sequence ID" value="DME_0000080501-mRNA-1"/>
    <property type="gene ID" value="DME_0000080501"/>
</dbReference>
<dbReference type="OrthoDB" id="205255at2759"/>
<evidence type="ECO:0000313" key="6">
    <source>
        <dbReference type="WBParaSite" id="DME_0000080501-mRNA-1"/>
    </source>
</evidence>
<reference evidence="6" key="1">
    <citation type="submission" date="2017-02" db="UniProtKB">
        <authorList>
            <consortium name="WormBaseParasite"/>
        </authorList>
    </citation>
    <scope>IDENTIFICATION</scope>
</reference>
<proteinExistence type="predicted"/>
<dbReference type="Proteomes" id="UP000038040">
    <property type="component" value="Unplaced"/>
</dbReference>
<sequence length="218" mass="24853">MIKKNKNGVVETYFSHSDRMFPQIENGKIPTEQFLKACQAIADFVGFLGTAFIPVQKDISGNVHKIRTKFETNRIKFMYLDSLIDDDLLLNGGKLNVATEGLLWLKRGLEFMLEFLTAMVKQYRSSVDKSKTESLAGIINEAYATTLRRHHGFISKQLFKVVILAAPYRSTILNTLAEGKKGIDDICIDHIEAHLDNFRKNVTYIVNYYVNKNLETPI</sequence>
<organism evidence="4 6">
    <name type="scientific">Dracunculus medinensis</name>
    <name type="common">Guinea worm</name>
    <dbReference type="NCBI Taxonomy" id="318479"/>
    <lineage>
        <taxon>Eukaryota</taxon>
        <taxon>Metazoa</taxon>
        <taxon>Ecdysozoa</taxon>
        <taxon>Nematoda</taxon>
        <taxon>Chromadorea</taxon>
        <taxon>Rhabditida</taxon>
        <taxon>Spirurina</taxon>
        <taxon>Dracunculoidea</taxon>
        <taxon>Dracunculidae</taxon>
        <taxon>Dracunculus</taxon>
    </lineage>
</organism>
<keyword evidence="1" id="KW-0813">Transport</keyword>